<dbReference type="InterPro" id="IPR057055">
    <property type="entry name" value="wHTH-PRTase_assoc"/>
</dbReference>
<organism evidence="3 4">
    <name type="scientific">Chitinophaga niabensis</name>
    <dbReference type="NCBI Taxonomy" id="536979"/>
    <lineage>
        <taxon>Bacteria</taxon>
        <taxon>Pseudomonadati</taxon>
        <taxon>Bacteroidota</taxon>
        <taxon>Chitinophagia</taxon>
        <taxon>Chitinophagales</taxon>
        <taxon>Chitinophagaceae</taxon>
        <taxon>Chitinophaga</taxon>
    </lineage>
</organism>
<sequence length="424" mass="48720">MSFKVDIDSITLDILVGRLKGVVSAIDILKWLANFEEDEQRVALSLISNLTVYTSNEIEEKYHKGLNIIIRGVPSKSKIAIHPIGLFGKSGSMMAYLLRKTNTFNINNSRLTLIPDSKMLSTLGEEHETLVLLDDFTGTGSSIEKYYNSDIIAHIGRFKQIHFLGVAAMKEAIIYLKPYFTSIIIDNDSIYKKAFSSEASYFGYRKYTAPKELAYKYGEFLTKPERLKSGKPKYRHALGHENSQSLVAFFYGCPNNTLPIFWQGDSGRIKWTPLIPRFNAHKIQKAREFRKQLSYELSLFKEFGSEMLTEAFVTYRVKKGKKEFSSVNHIDFSVYGILKLQRDGFSEFNICQRLGISSSDYLDYLKRGKQQGIFDSTNKITQWGLELYQEAKRCINNNLKNRFEGKSLEIKNIHYFPKSFNGRT</sequence>
<gene>
    <name evidence="3" type="ORF">SAMN04488055_2250</name>
</gene>
<evidence type="ECO:0000313" key="4">
    <source>
        <dbReference type="Proteomes" id="UP000185003"/>
    </source>
</evidence>
<accession>A0A1N6FJA3</accession>
<keyword evidence="4" id="KW-1185">Reference proteome</keyword>
<dbReference type="Pfam" id="PF24390">
    <property type="entry name" value="PRTase-CE"/>
    <property type="match status" value="1"/>
</dbReference>
<evidence type="ECO:0000259" key="1">
    <source>
        <dbReference type="Pfam" id="PF24390"/>
    </source>
</evidence>
<dbReference type="RefSeq" id="WP_074239320.1">
    <property type="nucleotide sequence ID" value="NZ_FSRA01000001.1"/>
</dbReference>
<dbReference type="STRING" id="536979.SAMN04488055_2250"/>
<proteinExistence type="predicted"/>
<dbReference type="OrthoDB" id="2084254at2"/>
<reference evidence="4" key="1">
    <citation type="submission" date="2016-11" db="EMBL/GenBank/DDBJ databases">
        <authorList>
            <person name="Varghese N."/>
            <person name="Submissions S."/>
        </authorList>
    </citation>
    <scope>NUCLEOTIDE SEQUENCE [LARGE SCALE GENOMIC DNA]</scope>
    <source>
        <strain evidence="4">DSM 24787</strain>
    </source>
</reference>
<protein>
    <submittedName>
        <fullName evidence="3">Uncharacterized protein</fullName>
    </submittedName>
</protein>
<name>A0A1N6FJA3_9BACT</name>
<dbReference type="InterPro" id="IPR056920">
    <property type="entry name" value="PRTase-CE"/>
</dbReference>
<evidence type="ECO:0000313" key="3">
    <source>
        <dbReference type="EMBL" id="SIN95339.1"/>
    </source>
</evidence>
<feature type="domain" description="PRTase associated wHTH" evidence="2">
    <location>
        <begin position="337"/>
        <end position="422"/>
    </location>
</feature>
<dbReference type="AlphaFoldDB" id="A0A1N6FJA3"/>
<dbReference type="Pfam" id="PF24409">
    <property type="entry name" value="wHTH-PRTase_assc"/>
    <property type="match status" value="1"/>
</dbReference>
<feature type="domain" description="PRTase-CE" evidence="1">
    <location>
        <begin position="30"/>
        <end position="277"/>
    </location>
</feature>
<evidence type="ECO:0000259" key="2">
    <source>
        <dbReference type="Pfam" id="PF24409"/>
    </source>
</evidence>
<dbReference type="Proteomes" id="UP000185003">
    <property type="component" value="Unassembled WGS sequence"/>
</dbReference>
<dbReference type="EMBL" id="FSRA01000001">
    <property type="protein sequence ID" value="SIN95339.1"/>
    <property type="molecule type" value="Genomic_DNA"/>
</dbReference>